<name>A0A0V1DX57_TRIPS</name>
<proteinExistence type="predicted"/>
<feature type="compositionally biased region" description="Polar residues" evidence="3">
    <location>
        <begin position="199"/>
        <end position="208"/>
    </location>
</feature>
<dbReference type="SUPFAM" id="SSF56112">
    <property type="entry name" value="Protein kinase-like (PK-like)"/>
    <property type="match status" value="1"/>
</dbReference>
<evidence type="ECO:0000313" key="6">
    <source>
        <dbReference type="Proteomes" id="UP000054632"/>
    </source>
</evidence>
<evidence type="ECO:0000256" key="3">
    <source>
        <dbReference type="SAM" id="MobiDB-lite"/>
    </source>
</evidence>
<dbReference type="PANTHER" id="PTHR11909">
    <property type="entry name" value="CASEIN KINASE-RELATED"/>
    <property type="match status" value="1"/>
</dbReference>
<keyword evidence="2" id="KW-0175">Coiled coil</keyword>
<keyword evidence="1" id="KW-0547">Nucleotide-binding</keyword>
<dbReference type="Gene3D" id="1.10.510.10">
    <property type="entry name" value="Transferase(Phosphotransferase) domain 1"/>
    <property type="match status" value="1"/>
</dbReference>
<evidence type="ECO:0000256" key="2">
    <source>
        <dbReference type="SAM" id="Coils"/>
    </source>
</evidence>
<dbReference type="AlphaFoldDB" id="A0A0V1DX57"/>
<keyword evidence="1" id="KW-0067">ATP-binding</keyword>
<reference evidence="5 6" key="1">
    <citation type="submission" date="2015-01" db="EMBL/GenBank/DDBJ databases">
        <title>Evolution of Trichinella species and genotypes.</title>
        <authorList>
            <person name="Korhonen P.K."/>
            <person name="Edoardo P."/>
            <person name="Giuseppe L.R."/>
            <person name="Gasser R.B."/>
        </authorList>
    </citation>
    <scope>NUCLEOTIDE SEQUENCE [LARGE SCALE GENOMIC DNA]</scope>
    <source>
        <strain evidence="5">ISS13</strain>
    </source>
</reference>
<sequence>MFLLNHSNNFSTESSTFYEEKSCDLNNNCFGVSSSMFRIKYLSGFVTLSRRRQSPQHSQVFASSSRCLEKTGGPCIRLWCSIKWAIRSLVLKHHVKEKSIQDGPGRHANETMMLQVDEIRIPRQDLRSVVQGFELCGRFALRLRKLNQSCYCSEPAITRGSYSYQCSKGAVARKASGRFKSLPQFRRIYRNSWKHHQPQNQQRATVIGSSPTVSSKTSTSRVTECNKDKITQKYFVTGAASSTTVQLIAMQNSVPNIVEINEVLVGVNKTPWRVKSYLGKGCFGAIVAAVNTETGQEAALKLEDANQEIRRLRFEVEVMQQLAEIKSTHCCAVFDRGRKDDKFNWVAMTLVGKSLMKLQMEVKNKFTLRTALHLASETLEGLLYLRSLATAFISDRDEMHYRS</sequence>
<keyword evidence="5" id="KW-0418">Kinase</keyword>
<dbReference type="GO" id="GO:0004672">
    <property type="term" value="F:protein kinase activity"/>
    <property type="evidence" value="ECO:0007669"/>
    <property type="project" value="InterPro"/>
</dbReference>
<dbReference type="InterPro" id="IPR011009">
    <property type="entry name" value="Kinase-like_dom_sf"/>
</dbReference>
<protein>
    <submittedName>
        <fullName evidence="5">Tau-tubulin kinase 2</fullName>
    </submittedName>
</protein>
<feature type="region of interest" description="Disordered" evidence="3">
    <location>
        <begin position="199"/>
        <end position="220"/>
    </location>
</feature>
<feature type="binding site" evidence="1">
    <location>
        <position position="301"/>
    </location>
    <ligand>
        <name>ATP</name>
        <dbReference type="ChEBI" id="CHEBI:30616"/>
    </ligand>
</feature>
<evidence type="ECO:0000313" key="5">
    <source>
        <dbReference type="EMBL" id="KRY65682.1"/>
    </source>
</evidence>
<keyword evidence="5" id="KW-0808">Transferase</keyword>
<dbReference type="EMBL" id="JYDR01000199">
    <property type="protein sequence ID" value="KRY65682.1"/>
    <property type="molecule type" value="Genomic_DNA"/>
</dbReference>
<dbReference type="GO" id="GO:0005524">
    <property type="term" value="F:ATP binding"/>
    <property type="evidence" value="ECO:0007669"/>
    <property type="project" value="UniProtKB-UniRule"/>
</dbReference>
<dbReference type="Proteomes" id="UP000054632">
    <property type="component" value="Unassembled WGS sequence"/>
</dbReference>
<dbReference type="InterPro" id="IPR017441">
    <property type="entry name" value="Protein_kinase_ATP_BS"/>
</dbReference>
<dbReference type="PROSITE" id="PS50011">
    <property type="entry name" value="PROTEIN_KINASE_DOM"/>
    <property type="match status" value="1"/>
</dbReference>
<comment type="caution">
    <text evidence="5">The sequence shown here is derived from an EMBL/GenBank/DDBJ whole genome shotgun (WGS) entry which is preliminary data.</text>
</comment>
<dbReference type="PROSITE" id="PS00107">
    <property type="entry name" value="PROTEIN_KINASE_ATP"/>
    <property type="match status" value="1"/>
</dbReference>
<evidence type="ECO:0000256" key="1">
    <source>
        <dbReference type="PROSITE-ProRule" id="PRU10141"/>
    </source>
</evidence>
<gene>
    <name evidence="5" type="primary">Ttbk2</name>
    <name evidence="5" type="ORF">T4A_8024</name>
</gene>
<dbReference type="InterPro" id="IPR000719">
    <property type="entry name" value="Prot_kinase_dom"/>
</dbReference>
<feature type="compositionally biased region" description="Low complexity" evidence="3">
    <location>
        <begin position="209"/>
        <end position="220"/>
    </location>
</feature>
<evidence type="ECO:0000259" key="4">
    <source>
        <dbReference type="PROSITE" id="PS50011"/>
    </source>
</evidence>
<feature type="domain" description="Protein kinase" evidence="4">
    <location>
        <begin position="272"/>
        <end position="403"/>
    </location>
</feature>
<organism evidence="5 6">
    <name type="scientific">Trichinella pseudospiralis</name>
    <name type="common">Parasitic roundworm</name>
    <dbReference type="NCBI Taxonomy" id="6337"/>
    <lineage>
        <taxon>Eukaryota</taxon>
        <taxon>Metazoa</taxon>
        <taxon>Ecdysozoa</taxon>
        <taxon>Nematoda</taxon>
        <taxon>Enoplea</taxon>
        <taxon>Dorylaimia</taxon>
        <taxon>Trichinellida</taxon>
        <taxon>Trichinellidae</taxon>
        <taxon>Trichinella</taxon>
    </lineage>
</organism>
<feature type="coiled-coil region" evidence="2">
    <location>
        <begin position="295"/>
        <end position="322"/>
    </location>
</feature>
<accession>A0A0V1DX57</accession>
<dbReference type="InterPro" id="IPR050235">
    <property type="entry name" value="CK1_Ser-Thr_kinase"/>
</dbReference>